<dbReference type="PROSITE" id="PS51480">
    <property type="entry name" value="DHAL"/>
    <property type="match status" value="1"/>
</dbReference>
<dbReference type="PANTHER" id="PTHR33434">
    <property type="entry name" value="DEGV DOMAIN-CONTAINING PROTEIN DR_1986-RELATED"/>
    <property type="match status" value="1"/>
</dbReference>
<dbReference type="SMART" id="SM01121">
    <property type="entry name" value="Dak1_2"/>
    <property type="match status" value="1"/>
</dbReference>
<keyword evidence="4" id="KW-1185">Reference proteome</keyword>
<dbReference type="SUPFAM" id="SSF101473">
    <property type="entry name" value="DhaL-like"/>
    <property type="match status" value="1"/>
</dbReference>
<organism evidence="3 4">
    <name type="scientific">Corynebacterium massiliense DSM 45435</name>
    <dbReference type="NCBI Taxonomy" id="1121364"/>
    <lineage>
        <taxon>Bacteria</taxon>
        <taxon>Bacillati</taxon>
        <taxon>Actinomycetota</taxon>
        <taxon>Actinomycetes</taxon>
        <taxon>Mycobacteriales</taxon>
        <taxon>Corynebacteriaceae</taxon>
        <taxon>Corynebacterium</taxon>
    </lineage>
</organism>
<evidence type="ECO:0000313" key="3">
    <source>
        <dbReference type="EMBL" id="WCZ32400.1"/>
    </source>
</evidence>
<dbReference type="RefSeq" id="WP_022862404.1">
    <property type="nucleotide sequence ID" value="NZ_ATVG01000002.1"/>
</dbReference>
<dbReference type="InterPro" id="IPR036117">
    <property type="entry name" value="DhaL_dom_sf"/>
</dbReference>
<dbReference type="PANTHER" id="PTHR33434:SF4">
    <property type="entry name" value="PHOSPHATASE PROTEIN"/>
    <property type="match status" value="1"/>
</dbReference>
<evidence type="ECO:0000259" key="2">
    <source>
        <dbReference type="PROSITE" id="PS51480"/>
    </source>
</evidence>
<dbReference type="Gene3D" id="1.25.40.340">
    <property type="match status" value="1"/>
</dbReference>
<sequence length="516" mass="52523">MPISLDAAGLRRWAERAVAVLTERRDDINALNVFPVADADTGSNMAFTMQSAVEHAAAVPADAPSNDLAHALARGAVRGARGNSGMVLSQVLRGTADTVTDEGLTGPALSNALNTSVDYVLDALAGPVEGTIVTVLRAAAAGAEAAAAASAIAETASTETANAGTADATANAPDLPAVLRAAIESATAALEKTTAQLPALQEAGVVDAGGAGLVLVLAAMLDVADSKGTYDARPLDRLLERGSQRHDDARAAGAGRLPSHSAGAHGKDAHGTGCSRAADAEIEAVFYFGGDLEALAEELRELGTSLVIARTDDTHANVHIHSHDAGRVIETAYARGEVSGIHLEALPQSAPTPASGERPALRRTVFAAAPDGPVAELFASAGARVINPGDTVEDAGDEDIVMRNGTRTRTTAGHLIDAGSLVAGIAAMSVYDDNALDTRAAVAAMEEAAAAMRVDRPREDSLGAIMSTCRDLLFGGGEQITILSPLDVNADALSAQLGVDVMALRVPGMRTEIGVE</sequence>
<feature type="compositionally biased region" description="Basic and acidic residues" evidence="1">
    <location>
        <begin position="241"/>
        <end position="250"/>
    </location>
</feature>
<dbReference type="Pfam" id="PF02734">
    <property type="entry name" value="Dak2"/>
    <property type="match status" value="2"/>
</dbReference>
<evidence type="ECO:0000313" key="4">
    <source>
        <dbReference type="Proteomes" id="UP001220064"/>
    </source>
</evidence>
<dbReference type="InterPro" id="IPR033470">
    <property type="entry name" value="FakA-like_C"/>
</dbReference>
<feature type="region of interest" description="Disordered" evidence="1">
    <location>
        <begin position="241"/>
        <end position="273"/>
    </location>
</feature>
<feature type="domain" description="DhaL" evidence="2">
    <location>
        <begin position="8"/>
        <end position="222"/>
    </location>
</feature>
<dbReference type="Proteomes" id="UP001220064">
    <property type="component" value="Chromosome"/>
</dbReference>
<dbReference type="InterPro" id="IPR004007">
    <property type="entry name" value="DhaL_dom"/>
</dbReference>
<evidence type="ECO:0000256" key="1">
    <source>
        <dbReference type="SAM" id="MobiDB-lite"/>
    </source>
</evidence>
<accession>A0ABY7U8J9</accession>
<reference evidence="3 4" key="1">
    <citation type="submission" date="2020-10" db="EMBL/GenBank/DDBJ databases">
        <title>Complete genome sequence of Corynebacterium massiliense DSM 45435, type strain of Corynebacterium massiliense.</title>
        <authorList>
            <person name="Busche T."/>
            <person name="Kalinowski J."/>
            <person name="Ruckert C."/>
        </authorList>
    </citation>
    <scope>NUCLEOTIDE SEQUENCE [LARGE SCALE GENOMIC DNA]</scope>
    <source>
        <strain evidence="3 4">DSM 45435</strain>
    </source>
</reference>
<dbReference type="InterPro" id="IPR050270">
    <property type="entry name" value="DegV_domain_contain"/>
</dbReference>
<proteinExistence type="predicted"/>
<protein>
    <submittedName>
        <fullName evidence="3">DAK2 domain protein</fullName>
    </submittedName>
</protein>
<dbReference type="SMART" id="SM01120">
    <property type="entry name" value="Dak2"/>
    <property type="match status" value="1"/>
</dbReference>
<dbReference type="InterPro" id="IPR048394">
    <property type="entry name" value="FakA-like_M"/>
</dbReference>
<gene>
    <name evidence="3" type="ORF">CMASS_04765</name>
</gene>
<name>A0ABY7U8J9_9CORY</name>
<dbReference type="Pfam" id="PF21645">
    <property type="entry name" value="FakA-like_M"/>
    <property type="match status" value="1"/>
</dbReference>
<dbReference type="EMBL" id="CP063189">
    <property type="protein sequence ID" value="WCZ32400.1"/>
    <property type="molecule type" value="Genomic_DNA"/>
</dbReference>